<feature type="transmembrane region" description="Helical" evidence="1">
    <location>
        <begin position="14"/>
        <end position="34"/>
    </location>
</feature>
<reference evidence="3" key="1">
    <citation type="submission" date="2019-10" db="EMBL/GenBank/DDBJ databases">
        <authorList>
            <person name="Zhang R."/>
            <person name="Pan Y."/>
            <person name="Wang J."/>
            <person name="Ma R."/>
            <person name="Yu S."/>
        </authorList>
    </citation>
    <scope>NUCLEOTIDE SEQUENCE</scope>
    <source>
        <strain evidence="3">LA-IB0</strain>
        <tissue evidence="3">Leaf</tissue>
    </source>
</reference>
<sequence>MGTTFSSKVLLSNILVRILSFCVLVLLARSAYVVMVKDQSLRNPAAADANRRRAYYSSIFQDLITEGVLSTNSNSLCIETLSGDEIEITALQEIGVLSSLAISSKKLASELDSVRFKNFTFDFEFTSAAGLDRTLKPVRFASEVSRTLKPGGFLVAHTNSANDKYSIHSLLRLFDSLTFFKLREIDGLDSSVIREVIFRKENDTGNRKTGNACSRPRYKHKLIRNLEPLIEEEPLKPWITLRRNIKNVKYLSKMVDISFKNSWAFHNEYKMKEGVTLLPYAAWIRSKTLFFEINCDPSRKNEEKGRGMGRIHGVQSSSYFMGDLNKIEGFDFAMWLKSVAMESDYVVVKMDVEGTEFDLISRLVENGGICLIDEMFVECHYNRWQRSTSGKRSRKYQKTYDQCFGIIFIS</sequence>
<dbReference type="InterPro" id="IPR057192">
    <property type="entry name" value="DUF7870"/>
</dbReference>
<gene>
    <name evidence="3" type="ORF">BUALT_Bualt01G0179000</name>
</gene>
<feature type="domain" description="DUF7870" evidence="2">
    <location>
        <begin position="327"/>
        <end position="404"/>
    </location>
</feature>
<keyword evidence="1" id="KW-0472">Membrane</keyword>
<dbReference type="Proteomes" id="UP000826271">
    <property type="component" value="Unassembled WGS sequence"/>
</dbReference>
<evidence type="ECO:0000259" key="2">
    <source>
        <dbReference type="Pfam" id="PF25276"/>
    </source>
</evidence>
<dbReference type="EMBL" id="WHWC01000001">
    <property type="protein sequence ID" value="KAG8391353.1"/>
    <property type="molecule type" value="Genomic_DNA"/>
</dbReference>
<accession>A0AAV6Y9N4</accession>
<proteinExistence type="predicted"/>
<keyword evidence="1" id="KW-0812">Transmembrane</keyword>
<dbReference type="AlphaFoldDB" id="A0AAV6Y9N4"/>
<dbReference type="PANTHER" id="PTHR44843:SF13">
    <property type="entry name" value="METHYLTRANSFERASE FKBM DOMAIN-CONTAINING PROTEIN"/>
    <property type="match status" value="1"/>
</dbReference>
<evidence type="ECO:0000313" key="4">
    <source>
        <dbReference type="Proteomes" id="UP000826271"/>
    </source>
</evidence>
<dbReference type="PANTHER" id="PTHR44843">
    <property type="entry name" value="METHYLTRANSFERASE"/>
    <property type="match status" value="1"/>
</dbReference>
<keyword evidence="4" id="KW-1185">Reference proteome</keyword>
<name>A0AAV6Y9N4_9LAMI</name>
<dbReference type="Pfam" id="PF25276">
    <property type="entry name" value="DUF7870"/>
    <property type="match status" value="1"/>
</dbReference>
<evidence type="ECO:0000256" key="1">
    <source>
        <dbReference type="SAM" id="Phobius"/>
    </source>
</evidence>
<comment type="caution">
    <text evidence="3">The sequence shown here is derived from an EMBL/GenBank/DDBJ whole genome shotgun (WGS) entry which is preliminary data.</text>
</comment>
<organism evidence="3 4">
    <name type="scientific">Buddleja alternifolia</name>
    <dbReference type="NCBI Taxonomy" id="168488"/>
    <lineage>
        <taxon>Eukaryota</taxon>
        <taxon>Viridiplantae</taxon>
        <taxon>Streptophyta</taxon>
        <taxon>Embryophyta</taxon>
        <taxon>Tracheophyta</taxon>
        <taxon>Spermatophyta</taxon>
        <taxon>Magnoliopsida</taxon>
        <taxon>eudicotyledons</taxon>
        <taxon>Gunneridae</taxon>
        <taxon>Pentapetalae</taxon>
        <taxon>asterids</taxon>
        <taxon>lamiids</taxon>
        <taxon>Lamiales</taxon>
        <taxon>Scrophulariaceae</taxon>
        <taxon>Buddlejeae</taxon>
        <taxon>Buddleja</taxon>
    </lineage>
</organism>
<protein>
    <recommendedName>
        <fullName evidence="2">DUF7870 domain-containing protein</fullName>
    </recommendedName>
</protein>
<keyword evidence="1" id="KW-1133">Transmembrane helix</keyword>
<evidence type="ECO:0000313" key="3">
    <source>
        <dbReference type="EMBL" id="KAG8391353.1"/>
    </source>
</evidence>